<dbReference type="Proteomes" id="UP000016927">
    <property type="component" value="Unassembled WGS sequence"/>
</dbReference>
<evidence type="ECO:0000256" key="6">
    <source>
        <dbReference type="ARBA" id="ARBA00048493"/>
    </source>
</evidence>
<dbReference type="AlphaFoldDB" id="R0KV50"/>
<dbReference type="EMBL" id="KB908924">
    <property type="protein sequence ID" value="EOB14751.1"/>
    <property type="molecule type" value="Genomic_DNA"/>
</dbReference>
<keyword evidence="4" id="KW-0808">Transferase</keyword>
<dbReference type="SUPFAM" id="SSF53448">
    <property type="entry name" value="Nucleotide-diphospho-sugar transferases"/>
    <property type="match status" value="1"/>
</dbReference>
<dbReference type="Pfam" id="PF01704">
    <property type="entry name" value="UDPGP"/>
    <property type="match status" value="1"/>
</dbReference>
<keyword evidence="9" id="KW-1185">Reference proteome</keyword>
<comment type="pathway">
    <text evidence="1">Nucleotide-sugar biosynthesis; UDP-N-acetyl-alpha-D-glucosamine biosynthesis; UDP-N-acetyl-alpha-D-glucosamine from N-acetyl-alpha-D-glucosamine 1-phosphate: step 1/1.</text>
</comment>
<dbReference type="Gene3D" id="3.90.550.10">
    <property type="entry name" value="Spore Coat Polysaccharide Biosynthesis Protein SpsA, Chain A"/>
    <property type="match status" value="1"/>
</dbReference>
<evidence type="ECO:0000256" key="1">
    <source>
        <dbReference type="ARBA" id="ARBA00005208"/>
    </source>
</evidence>
<organism evidence="8 9">
    <name type="scientific">Nosema bombycis (strain CQ1 / CVCC 102059)</name>
    <name type="common">Microsporidian parasite</name>
    <name type="synonym">Pebrine of silkworm</name>
    <dbReference type="NCBI Taxonomy" id="578461"/>
    <lineage>
        <taxon>Eukaryota</taxon>
        <taxon>Fungi</taxon>
        <taxon>Fungi incertae sedis</taxon>
        <taxon>Microsporidia</taxon>
        <taxon>Nosematidae</taxon>
        <taxon>Nosema</taxon>
    </lineage>
</organism>
<reference evidence="8 9" key="1">
    <citation type="journal article" date="2013" name="BMC Genomics">
        <title>Comparative genomics of parasitic silkworm microsporidia reveal an association between genome expansion and host adaptation.</title>
        <authorList>
            <person name="Pan G."/>
            <person name="Xu J."/>
            <person name="Li T."/>
            <person name="Xia Q."/>
            <person name="Liu S.L."/>
            <person name="Zhang G."/>
            <person name="Li S."/>
            <person name="Li C."/>
            <person name="Liu H."/>
            <person name="Yang L."/>
            <person name="Liu T."/>
            <person name="Zhang X."/>
            <person name="Wu Z."/>
            <person name="Fan W."/>
            <person name="Dang X."/>
            <person name="Xiang H."/>
            <person name="Tao M."/>
            <person name="Li Y."/>
            <person name="Hu J."/>
            <person name="Li Z."/>
            <person name="Lin L."/>
            <person name="Luo J."/>
            <person name="Geng L."/>
            <person name="Wang L."/>
            <person name="Long M."/>
            <person name="Wan Y."/>
            <person name="He N."/>
            <person name="Zhang Z."/>
            <person name="Lu C."/>
            <person name="Keeling P.J."/>
            <person name="Wang J."/>
            <person name="Xiang Z."/>
            <person name="Zhou Z."/>
        </authorList>
    </citation>
    <scope>NUCLEOTIDE SEQUENCE [LARGE SCALE GENOMIC DNA]</scope>
    <source>
        <strain evidence="9">CQ1 / CVCC 102059</strain>
    </source>
</reference>
<dbReference type="PANTHER" id="PTHR11952:SF2">
    <property type="entry name" value="LD24639P"/>
    <property type="match status" value="1"/>
</dbReference>
<evidence type="ECO:0000256" key="7">
    <source>
        <dbReference type="SAM" id="MobiDB-lite"/>
    </source>
</evidence>
<evidence type="ECO:0000256" key="4">
    <source>
        <dbReference type="ARBA" id="ARBA00022679"/>
    </source>
</evidence>
<dbReference type="InterPro" id="IPR029044">
    <property type="entry name" value="Nucleotide-diphossugar_trans"/>
</dbReference>
<dbReference type="HOGENOM" id="CLU_025603_1_2_1"/>
<dbReference type="InterPro" id="IPR002618">
    <property type="entry name" value="UDPGP_fam"/>
</dbReference>
<dbReference type="VEuPathDB" id="MicrosporidiaDB:NBO_16g0037"/>
<dbReference type="OrthoDB" id="532420at2759"/>
<name>R0KV50_NOSB1</name>
<dbReference type="GO" id="GO:0006048">
    <property type="term" value="P:UDP-N-acetylglucosamine biosynthetic process"/>
    <property type="evidence" value="ECO:0007669"/>
    <property type="project" value="TreeGrafter"/>
</dbReference>
<feature type="compositionally biased region" description="Basic and acidic residues" evidence="7">
    <location>
        <begin position="219"/>
        <end position="229"/>
    </location>
</feature>
<sequence>MDINTNNNKEMNIIDNFVCILDNNDPSLFDLGVHSLKNNNFAVVILAGGQGSRLGSDLPKALFKLNGKSLIDYHIERIIKIQEDYGCFITLFIMVSSFTEQDIKKYLENNNFKLKIEIIKQEDKECKKLNNNDQNHILKAPGGNGDVFKSLSNINLDSYLGINIISVDNVLAKVLDPNFVGGFIKNDLEILSKAVKKRENENVGVFEIKSEGLRIKEYNENGGDNEKGGNNDGSKLGKGNPITTYTTTHPNNHTTLPILYGNICNHLFSPSFIKKMSKIPLKEHSVLKKIPFLRNGQWVKPKEPNGYKTETFIFDCFEYATRNGFMKVKREEEFAPLKNGNESKEDNPRTCEEILNKLKI</sequence>
<protein>
    <recommendedName>
        <fullName evidence="3">UDP-N-acetylglucosamine diphosphorylase</fullName>
        <ecNumber evidence="3">2.7.7.23</ecNumber>
    </recommendedName>
</protein>
<dbReference type="PANTHER" id="PTHR11952">
    <property type="entry name" value="UDP- GLUCOSE PYROPHOSPHORYLASE"/>
    <property type="match status" value="1"/>
</dbReference>
<feature type="region of interest" description="Disordered" evidence="7">
    <location>
        <begin position="219"/>
        <end position="240"/>
    </location>
</feature>
<dbReference type="STRING" id="578461.R0KV50"/>
<proteinExistence type="inferred from homology"/>
<evidence type="ECO:0000256" key="5">
    <source>
        <dbReference type="ARBA" id="ARBA00022695"/>
    </source>
</evidence>
<evidence type="ECO:0000256" key="3">
    <source>
        <dbReference type="ARBA" id="ARBA00012457"/>
    </source>
</evidence>
<dbReference type="GO" id="GO:0003977">
    <property type="term" value="F:UDP-N-acetylglucosamine diphosphorylase activity"/>
    <property type="evidence" value="ECO:0007669"/>
    <property type="project" value="UniProtKB-EC"/>
</dbReference>
<accession>R0KV50</accession>
<dbReference type="InterPro" id="IPR039741">
    <property type="entry name" value="UDP-sugar_pyrophosphorylase"/>
</dbReference>
<comment type="similarity">
    <text evidence="2">Belongs to the UDPGP type 1 family.</text>
</comment>
<gene>
    <name evidence="8" type="primary">UAP1L</name>
    <name evidence="8" type="ORF">NBO_16g0037</name>
</gene>
<evidence type="ECO:0000313" key="8">
    <source>
        <dbReference type="EMBL" id="EOB14751.1"/>
    </source>
</evidence>
<evidence type="ECO:0000256" key="2">
    <source>
        <dbReference type="ARBA" id="ARBA00010401"/>
    </source>
</evidence>
<evidence type="ECO:0000313" key="9">
    <source>
        <dbReference type="Proteomes" id="UP000016927"/>
    </source>
</evidence>
<dbReference type="OMA" id="EREXYIM"/>
<dbReference type="EC" id="2.7.7.23" evidence="3"/>
<comment type="catalytic activity">
    <reaction evidence="6">
        <text>N-acetyl-alpha-D-glucosamine 1-phosphate + UTP + H(+) = UDP-N-acetyl-alpha-D-glucosamine + diphosphate</text>
        <dbReference type="Rhea" id="RHEA:13509"/>
        <dbReference type="ChEBI" id="CHEBI:15378"/>
        <dbReference type="ChEBI" id="CHEBI:33019"/>
        <dbReference type="ChEBI" id="CHEBI:46398"/>
        <dbReference type="ChEBI" id="CHEBI:57705"/>
        <dbReference type="ChEBI" id="CHEBI:57776"/>
        <dbReference type="EC" id="2.7.7.23"/>
    </reaction>
</comment>
<keyword evidence="5" id="KW-0548">Nucleotidyltransferase</keyword>